<keyword evidence="2" id="KW-1185">Reference proteome</keyword>
<sequence>MVVSEQMDCAFLKIKISSAQIKTGCRFECERDYFNQDQITFVPNKQLTLDINQSYDEVETDTIADSKDQLCVISDYFIVGRYLCNYLVVFQVSPILSRFL</sequence>
<evidence type="ECO:0000313" key="2">
    <source>
        <dbReference type="Proteomes" id="UP000688137"/>
    </source>
</evidence>
<gene>
    <name evidence="1" type="ORF">PPRIM_AZ9-3.1.T1540004</name>
</gene>
<name>A0A8S1QER7_PARPR</name>
<comment type="caution">
    <text evidence="1">The sequence shown here is derived from an EMBL/GenBank/DDBJ whole genome shotgun (WGS) entry which is preliminary data.</text>
</comment>
<proteinExistence type="predicted"/>
<dbReference type="AlphaFoldDB" id="A0A8S1QER7"/>
<dbReference type="EMBL" id="CAJJDM010000159">
    <property type="protein sequence ID" value="CAD8113040.1"/>
    <property type="molecule type" value="Genomic_DNA"/>
</dbReference>
<evidence type="ECO:0000313" key="1">
    <source>
        <dbReference type="EMBL" id="CAD8113040.1"/>
    </source>
</evidence>
<accession>A0A8S1QER7</accession>
<dbReference type="Proteomes" id="UP000688137">
    <property type="component" value="Unassembled WGS sequence"/>
</dbReference>
<organism evidence="1 2">
    <name type="scientific">Paramecium primaurelia</name>
    <dbReference type="NCBI Taxonomy" id="5886"/>
    <lineage>
        <taxon>Eukaryota</taxon>
        <taxon>Sar</taxon>
        <taxon>Alveolata</taxon>
        <taxon>Ciliophora</taxon>
        <taxon>Intramacronucleata</taxon>
        <taxon>Oligohymenophorea</taxon>
        <taxon>Peniculida</taxon>
        <taxon>Parameciidae</taxon>
        <taxon>Paramecium</taxon>
    </lineage>
</organism>
<protein>
    <submittedName>
        <fullName evidence="1">Uncharacterized protein</fullName>
    </submittedName>
</protein>
<reference evidence="1" key="1">
    <citation type="submission" date="2021-01" db="EMBL/GenBank/DDBJ databases">
        <authorList>
            <consortium name="Genoscope - CEA"/>
            <person name="William W."/>
        </authorList>
    </citation>
    <scope>NUCLEOTIDE SEQUENCE</scope>
</reference>